<dbReference type="EMBL" id="CAJNDS010002349">
    <property type="protein sequence ID" value="CAE7444463.1"/>
    <property type="molecule type" value="Genomic_DNA"/>
</dbReference>
<feature type="compositionally biased region" description="Pro residues" evidence="1">
    <location>
        <begin position="69"/>
        <end position="81"/>
    </location>
</feature>
<feature type="compositionally biased region" description="Gly residues" evidence="1">
    <location>
        <begin position="509"/>
        <end position="530"/>
    </location>
</feature>
<feature type="compositionally biased region" description="Basic and acidic residues" evidence="1">
    <location>
        <begin position="139"/>
        <end position="149"/>
    </location>
</feature>
<feature type="compositionally biased region" description="Basic and acidic residues" evidence="1">
    <location>
        <begin position="661"/>
        <end position="673"/>
    </location>
</feature>
<dbReference type="Proteomes" id="UP000604046">
    <property type="component" value="Unassembled WGS sequence"/>
</dbReference>
<name>A0A812RJ38_9DINO</name>
<feature type="compositionally biased region" description="Polar residues" evidence="1">
    <location>
        <begin position="567"/>
        <end position="586"/>
    </location>
</feature>
<feature type="compositionally biased region" description="Acidic residues" evidence="1">
    <location>
        <begin position="372"/>
        <end position="381"/>
    </location>
</feature>
<feature type="compositionally biased region" description="Basic and acidic residues" evidence="1">
    <location>
        <begin position="544"/>
        <end position="566"/>
    </location>
</feature>
<accession>A0A812RJ38</accession>
<comment type="caution">
    <text evidence="2">The sequence shown here is derived from an EMBL/GenBank/DDBJ whole genome shotgun (WGS) entry which is preliminary data.</text>
</comment>
<proteinExistence type="predicted"/>
<feature type="region of interest" description="Disordered" evidence="1">
    <location>
        <begin position="102"/>
        <end position="149"/>
    </location>
</feature>
<evidence type="ECO:0000313" key="3">
    <source>
        <dbReference type="Proteomes" id="UP000604046"/>
    </source>
</evidence>
<keyword evidence="3" id="KW-1185">Reference proteome</keyword>
<dbReference type="AlphaFoldDB" id="A0A812RJ38"/>
<feature type="compositionally biased region" description="Basic and acidic residues" evidence="1">
    <location>
        <begin position="107"/>
        <end position="128"/>
    </location>
</feature>
<feature type="compositionally biased region" description="Basic and acidic residues" evidence="1">
    <location>
        <begin position="382"/>
        <end position="396"/>
    </location>
</feature>
<reference evidence="2" key="1">
    <citation type="submission" date="2021-02" db="EMBL/GenBank/DDBJ databases">
        <authorList>
            <person name="Dougan E. K."/>
            <person name="Rhodes N."/>
            <person name="Thang M."/>
            <person name="Chan C."/>
        </authorList>
    </citation>
    <scope>NUCLEOTIDE SEQUENCE</scope>
</reference>
<dbReference type="OrthoDB" id="431204at2759"/>
<evidence type="ECO:0000313" key="2">
    <source>
        <dbReference type="EMBL" id="CAE7444463.1"/>
    </source>
</evidence>
<evidence type="ECO:0000256" key="1">
    <source>
        <dbReference type="SAM" id="MobiDB-lite"/>
    </source>
</evidence>
<feature type="region of interest" description="Disordered" evidence="1">
    <location>
        <begin position="330"/>
        <end position="675"/>
    </location>
</feature>
<organism evidence="2 3">
    <name type="scientific">Symbiodinium natans</name>
    <dbReference type="NCBI Taxonomy" id="878477"/>
    <lineage>
        <taxon>Eukaryota</taxon>
        <taxon>Sar</taxon>
        <taxon>Alveolata</taxon>
        <taxon>Dinophyceae</taxon>
        <taxon>Suessiales</taxon>
        <taxon>Symbiodiniaceae</taxon>
        <taxon>Symbiodinium</taxon>
    </lineage>
</organism>
<feature type="compositionally biased region" description="Low complexity" evidence="1">
    <location>
        <begin position="408"/>
        <end position="427"/>
    </location>
</feature>
<protein>
    <submittedName>
        <fullName evidence="2">VCX1 protein</fullName>
    </submittedName>
</protein>
<gene>
    <name evidence="2" type="primary">VCX1</name>
    <name evidence="2" type="ORF">SNAT2548_LOCUS24186</name>
</gene>
<feature type="region of interest" description="Disordered" evidence="1">
    <location>
        <begin position="40"/>
        <end position="86"/>
    </location>
</feature>
<sequence length="850" mass="90079">MALHADFKNRGGLQGLQGLFNPKAGKKVFAASLDSVLPDARSQKLASTGGKLPVLQAARAQDPLKSESPGPPVAPGPTPEPEPVEPRKWSRVFQNAVQSLVKQVHQVSDDSKPQEKTLEPEIEDKHEAPAMTSTLSEPKPPEQQKSPDARMRRVLARARLPAKQPERIEEIKNIEVFAERLVDAYGSLTLAFQAFDSHGRSEVTRSQFDAALDALGLDIPELCDIPASKLFSLVSRASKKPIGALTEQAWTAFFKKYLEKTASAHLLDADVNIQAALSQLAELHRLQPRRDYGRQDNQGSEAPPRRWGVVAAAVLDDEAMAKLAIFEDVGESKKSSETTAGSSRRRAARTEALETERIEEEDADASGSAESDIGDDSDVDIDATKTERTPHPHGDQADSAAPRHGLHGHASSGAGTDAAGDGADGISPGSGSGVGHGTSDPTNDSDDQNPQHPQHPHARRLAQVEEETDSVSGAGVKVAGMDGSSDGRDMSRSTAARDPGKMPSTSGSGHFGLGGSGSSGSGANGNGSFGPGSSPAAGGMNASEADRKVTGGRVQDDSRRHKEPSTHHGQASSHSGRNGDSLSGDTFGSGPSELLSAGTGNAGTGDQAAGENVFRRGGHGDQTGVKAKDRRAGRTGLSGSVSAAELDGGPMGSESFSGVADESRKAYHTDPHDLLAGGSQEEVAQEDLPAKPSWAEGGEADVTSGLKVFHANGKAEETSDSEVDDEISSIEEEKPASDLQSLVKQVFRLYATGYSKGQYVFIRNPDLARFMEDAKEALPGHRKKFRRFKRIFESIFDDTIQLQCDMPGQGMRITAGLTLDWFQVFVQKAVRRVGTEVMGFFMALLEAQGC</sequence>